<keyword evidence="2" id="KW-1185">Reference proteome</keyword>
<dbReference type="Proteomes" id="UP000224634">
    <property type="component" value="Unassembled WGS sequence"/>
</dbReference>
<organism evidence="1 2">
    <name type="scientific">Polytolypa hystricis (strain UAMH7299)</name>
    <dbReference type="NCBI Taxonomy" id="1447883"/>
    <lineage>
        <taxon>Eukaryota</taxon>
        <taxon>Fungi</taxon>
        <taxon>Dikarya</taxon>
        <taxon>Ascomycota</taxon>
        <taxon>Pezizomycotina</taxon>
        <taxon>Eurotiomycetes</taxon>
        <taxon>Eurotiomycetidae</taxon>
        <taxon>Onygenales</taxon>
        <taxon>Onygenales incertae sedis</taxon>
        <taxon>Polytolypa</taxon>
    </lineage>
</organism>
<evidence type="ECO:0008006" key="3">
    <source>
        <dbReference type="Google" id="ProtNLM"/>
    </source>
</evidence>
<name>A0A2B7YZS8_POLH7</name>
<dbReference type="AlphaFoldDB" id="A0A2B7YZS8"/>
<protein>
    <recommendedName>
        <fullName evidence="3">Chromo domain-containing protein</fullName>
    </recommendedName>
</protein>
<proteinExistence type="predicted"/>
<evidence type="ECO:0000313" key="1">
    <source>
        <dbReference type="EMBL" id="PGH26378.1"/>
    </source>
</evidence>
<sequence>MMSGCDKWQKGGSVQEYQITWEDYQKCHVTWDQLPATSSSPTKNADRGAISTIIRTTYEPSTSYPFDQATRVISYLHAHLEPFDLANWTLNWLPY</sequence>
<comment type="caution">
    <text evidence="1">The sequence shown here is derived from an EMBL/GenBank/DDBJ whole genome shotgun (WGS) entry which is preliminary data.</text>
</comment>
<reference evidence="1 2" key="1">
    <citation type="submission" date="2017-10" db="EMBL/GenBank/DDBJ databases">
        <title>Comparative genomics in systemic dimorphic fungi from Ajellomycetaceae.</title>
        <authorList>
            <person name="Munoz J.F."/>
            <person name="Mcewen J.G."/>
            <person name="Clay O.K."/>
            <person name="Cuomo C.A."/>
        </authorList>
    </citation>
    <scope>NUCLEOTIDE SEQUENCE [LARGE SCALE GENOMIC DNA]</scope>
    <source>
        <strain evidence="1 2">UAMH7299</strain>
    </source>
</reference>
<dbReference type="EMBL" id="PDNA01000017">
    <property type="protein sequence ID" value="PGH26378.1"/>
    <property type="molecule type" value="Genomic_DNA"/>
</dbReference>
<accession>A0A2B7YZS8</accession>
<gene>
    <name evidence="1" type="ORF">AJ80_01876</name>
</gene>
<evidence type="ECO:0000313" key="2">
    <source>
        <dbReference type="Proteomes" id="UP000224634"/>
    </source>
</evidence>